<comment type="function">
    <text evidence="4 5 6">Catalyzes the transfer of endogenously produced octanoic acid from octanoyl-acyl-carrier-protein onto the lipoyl domains of lipoate-dependent enzymes. Lipoyl-ACP can also act as a substrate although octanoyl-ACP is likely to be the physiological substrate.</text>
</comment>
<sequence>MEWLYSKDLVTYEVAEKVMQDRVVSIQIQDRRELIWGLQHPPLFTAGTSSHESDLLDTFGFPVYQTGRGGKFTYHGPGQLVVYVMIDLNKHGLDIRQYVATLENWIIDCLKHLDIHAERREGRIGIWVQNPRGQDEKIAAIGVRVTKGITWHGMAINVSPNLSHFGGIVPCGLAEFGVISMAKLGGQVEIQDVFQVLKEISPFKIT</sequence>
<dbReference type="GO" id="GO:0005737">
    <property type="term" value="C:cytoplasm"/>
    <property type="evidence" value="ECO:0007669"/>
    <property type="project" value="UniProtKB-SubCell"/>
</dbReference>
<evidence type="ECO:0000259" key="10">
    <source>
        <dbReference type="PROSITE" id="PS51733"/>
    </source>
</evidence>
<keyword evidence="2 5" id="KW-0808">Transferase</keyword>
<evidence type="ECO:0000256" key="9">
    <source>
        <dbReference type="PIRSR" id="PIRSR016262-3"/>
    </source>
</evidence>
<comment type="pathway">
    <text evidence="1 5 6">Protein modification; protein lipoylation via endogenous pathway; protein N(6)-(lipoyl)lysine from octanoyl-[acyl-carrier-protein]: step 1/2.</text>
</comment>
<dbReference type="PROSITE" id="PS01313">
    <property type="entry name" value="LIPB"/>
    <property type="match status" value="1"/>
</dbReference>
<dbReference type="NCBIfam" id="TIGR00214">
    <property type="entry name" value="lipB"/>
    <property type="match status" value="1"/>
</dbReference>
<dbReference type="Pfam" id="PF21948">
    <property type="entry name" value="LplA-B_cat"/>
    <property type="match status" value="1"/>
</dbReference>
<evidence type="ECO:0000256" key="3">
    <source>
        <dbReference type="ARBA" id="ARBA00023315"/>
    </source>
</evidence>
<dbReference type="PANTHER" id="PTHR10993">
    <property type="entry name" value="OCTANOYLTRANSFERASE"/>
    <property type="match status" value="1"/>
</dbReference>
<feature type="site" description="Lowers pKa of active site Cys" evidence="5 9">
    <location>
        <position position="137"/>
    </location>
</feature>
<dbReference type="RefSeq" id="WP_130154485.1">
    <property type="nucleotide sequence ID" value="NZ_SCFB01000015.1"/>
</dbReference>
<comment type="similarity">
    <text evidence="5 6">Belongs to the LipB family.</text>
</comment>
<comment type="subcellular location">
    <subcellularLocation>
        <location evidence="5">Cytoplasm</location>
    </subcellularLocation>
</comment>
<evidence type="ECO:0000256" key="5">
    <source>
        <dbReference type="HAMAP-Rule" id="MF_00013"/>
    </source>
</evidence>
<dbReference type="OrthoDB" id="9787061at2"/>
<evidence type="ECO:0000313" key="11">
    <source>
        <dbReference type="EMBL" id="RZI45345.1"/>
    </source>
</evidence>
<name>A0A4Q7DH15_9PROT</name>
<proteinExistence type="inferred from homology"/>
<dbReference type="AlphaFoldDB" id="A0A4Q7DH15"/>
<dbReference type="Proteomes" id="UP000293550">
    <property type="component" value="Unassembled WGS sequence"/>
</dbReference>
<evidence type="ECO:0000313" key="12">
    <source>
        <dbReference type="Proteomes" id="UP000293550"/>
    </source>
</evidence>
<feature type="active site" description="Acyl-thioester intermediate" evidence="5 7">
    <location>
        <position position="171"/>
    </location>
</feature>
<keyword evidence="5" id="KW-0963">Cytoplasm</keyword>
<dbReference type="EMBL" id="SCFB01000015">
    <property type="protein sequence ID" value="RZI45345.1"/>
    <property type="molecule type" value="Genomic_DNA"/>
</dbReference>
<reference evidence="11 12" key="1">
    <citation type="submission" date="2018-10" db="EMBL/GenBank/DDBJ databases">
        <title>An updated phylogeny of the Alphaproteobacteria reveals that the parasitic Rickettsiales and Holosporales have independent origins.</title>
        <authorList>
            <person name="Munoz-Gomez S.A."/>
            <person name="Hess S."/>
            <person name="Burger G."/>
            <person name="Lang B.F."/>
            <person name="Susko E."/>
            <person name="Slamovits C.H."/>
            <person name="Roger A.J."/>
        </authorList>
    </citation>
    <scope>NUCLEOTIDE SEQUENCE [LARGE SCALE GENOMIC DNA]</scope>
    <source>
        <strain evidence="11">HOLO01</strain>
    </source>
</reference>
<dbReference type="InterPro" id="IPR004143">
    <property type="entry name" value="BPL_LPL_catalytic"/>
</dbReference>
<comment type="catalytic activity">
    <reaction evidence="5 6">
        <text>octanoyl-[ACP] + L-lysyl-[protein] = N(6)-octanoyl-L-lysyl-[protein] + holo-[ACP] + H(+)</text>
        <dbReference type="Rhea" id="RHEA:17665"/>
        <dbReference type="Rhea" id="RHEA-COMP:9636"/>
        <dbReference type="Rhea" id="RHEA-COMP:9685"/>
        <dbReference type="Rhea" id="RHEA-COMP:9752"/>
        <dbReference type="Rhea" id="RHEA-COMP:9928"/>
        <dbReference type="ChEBI" id="CHEBI:15378"/>
        <dbReference type="ChEBI" id="CHEBI:29969"/>
        <dbReference type="ChEBI" id="CHEBI:64479"/>
        <dbReference type="ChEBI" id="CHEBI:78463"/>
        <dbReference type="ChEBI" id="CHEBI:78809"/>
        <dbReference type="EC" id="2.3.1.181"/>
    </reaction>
</comment>
<dbReference type="InterPro" id="IPR045864">
    <property type="entry name" value="aa-tRNA-synth_II/BPL/LPL"/>
</dbReference>
<dbReference type="NCBIfam" id="NF010925">
    <property type="entry name" value="PRK14345.1"/>
    <property type="match status" value="1"/>
</dbReference>
<dbReference type="GO" id="GO:0033819">
    <property type="term" value="F:lipoyl(octanoyl) transferase activity"/>
    <property type="evidence" value="ECO:0007669"/>
    <property type="project" value="UniProtKB-EC"/>
</dbReference>
<dbReference type="GO" id="GO:0009249">
    <property type="term" value="P:protein lipoylation"/>
    <property type="evidence" value="ECO:0007669"/>
    <property type="project" value="InterPro"/>
</dbReference>
<evidence type="ECO:0000256" key="8">
    <source>
        <dbReference type="PIRSR" id="PIRSR016262-2"/>
    </source>
</evidence>
<dbReference type="NCBIfam" id="NF010921">
    <property type="entry name" value="PRK14341.1"/>
    <property type="match status" value="1"/>
</dbReference>
<accession>A0A4Q7DH15</accession>
<dbReference type="PIRSF" id="PIRSF016262">
    <property type="entry name" value="LPLase"/>
    <property type="match status" value="1"/>
</dbReference>
<dbReference type="HAMAP" id="MF_00013">
    <property type="entry name" value="LipB"/>
    <property type="match status" value="1"/>
</dbReference>
<dbReference type="PROSITE" id="PS51733">
    <property type="entry name" value="BPL_LPL_CATALYTIC"/>
    <property type="match status" value="1"/>
</dbReference>
<keyword evidence="3 5" id="KW-0012">Acyltransferase</keyword>
<dbReference type="InterPro" id="IPR020605">
    <property type="entry name" value="Octanoyltransferase_CS"/>
</dbReference>
<evidence type="ECO:0000256" key="4">
    <source>
        <dbReference type="ARBA" id="ARBA00024732"/>
    </source>
</evidence>
<feature type="binding site" evidence="5 8">
    <location>
        <begin position="68"/>
        <end position="75"/>
    </location>
    <ligand>
        <name>substrate</name>
    </ligand>
</feature>
<keyword evidence="12" id="KW-1185">Reference proteome</keyword>
<dbReference type="PANTHER" id="PTHR10993:SF7">
    <property type="entry name" value="LIPOYLTRANSFERASE 2, MITOCHONDRIAL-RELATED"/>
    <property type="match status" value="1"/>
</dbReference>
<evidence type="ECO:0000256" key="2">
    <source>
        <dbReference type="ARBA" id="ARBA00022679"/>
    </source>
</evidence>
<dbReference type="CDD" id="cd16444">
    <property type="entry name" value="LipB"/>
    <property type="match status" value="1"/>
</dbReference>
<organism evidence="11 12">
    <name type="scientific">Candidatus Finniella inopinata</name>
    <dbReference type="NCBI Taxonomy" id="1696036"/>
    <lineage>
        <taxon>Bacteria</taxon>
        <taxon>Pseudomonadati</taxon>
        <taxon>Pseudomonadota</taxon>
        <taxon>Alphaproteobacteria</taxon>
        <taxon>Holosporales</taxon>
        <taxon>Candidatus Paracaedibacteraceae</taxon>
        <taxon>Candidatus Finniella</taxon>
    </lineage>
</organism>
<feature type="domain" description="BPL/LPL catalytic" evidence="10">
    <location>
        <begin position="29"/>
        <end position="206"/>
    </location>
</feature>
<dbReference type="InterPro" id="IPR000544">
    <property type="entry name" value="Octanoyltransferase"/>
</dbReference>
<evidence type="ECO:0000256" key="1">
    <source>
        <dbReference type="ARBA" id="ARBA00004821"/>
    </source>
</evidence>
<dbReference type="EC" id="2.3.1.181" evidence="5 6"/>
<gene>
    <name evidence="5 11" type="primary">lipB</name>
    <name evidence="11" type="ORF">EQU50_07390</name>
</gene>
<protein>
    <recommendedName>
        <fullName evidence="5 6">Octanoyltransferase</fullName>
        <ecNumber evidence="5 6">2.3.1.181</ecNumber>
    </recommendedName>
    <alternativeName>
        <fullName evidence="5">Lipoate-protein ligase B</fullName>
    </alternativeName>
    <alternativeName>
        <fullName evidence="5">Lipoyl/octanoyl transferase</fullName>
    </alternativeName>
    <alternativeName>
        <fullName evidence="5">Octanoyl-[acyl-carrier-protein]-protein N-octanoyltransferase</fullName>
    </alternativeName>
</protein>
<comment type="miscellaneous">
    <text evidence="5">In the reaction, the free carboxyl group of octanoic acid is attached via an amide linkage to the epsilon-amino group of a specific lysine residue of lipoyl domains of lipoate-dependent enzymes.</text>
</comment>
<feature type="binding site" evidence="5 8">
    <location>
        <begin position="140"/>
        <end position="142"/>
    </location>
    <ligand>
        <name>substrate</name>
    </ligand>
</feature>
<dbReference type="UniPathway" id="UPA00538">
    <property type="reaction ID" value="UER00592"/>
</dbReference>
<dbReference type="SUPFAM" id="SSF55681">
    <property type="entry name" value="Class II aaRS and biotin synthetases"/>
    <property type="match status" value="1"/>
</dbReference>
<comment type="caution">
    <text evidence="11">The sequence shown here is derived from an EMBL/GenBank/DDBJ whole genome shotgun (WGS) entry which is preliminary data.</text>
</comment>
<evidence type="ECO:0000256" key="7">
    <source>
        <dbReference type="PIRSR" id="PIRSR016262-1"/>
    </source>
</evidence>
<feature type="binding site" evidence="5 8">
    <location>
        <begin position="153"/>
        <end position="155"/>
    </location>
    <ligand>
        <name>substrate</name>
    </ligand>
</feature>
<evidence type="ECO:0000256" key="6">
    <source>
        <dbReference type="PIRNR" id="PIRNR016262"/>
    </source>
</evidence>
<dbReference type="Gene3D" id="3.30.930.10">
    <property type="entry name" value="Bira Bifunctional Protein, Domain 2"/>
    <property type="match status" value="1"/>
</dbReference>